<name>A0A1F7YFU3_9BACT</name>
<comment type="similarity">
    <text evidence="5">Belongs to the bacterial ribosomal protein bL25 family. CTC subfamily.</text>
</comment>
<evidence type="ECO:0000256" key="3">
    <source>
        <dbReference type="ARBA" id="ARBA00022980"/>
    </source>
</evidence>
<feature type="compositionally biased region" description="Basic and acidic residues" evidence="6">
    <location>
        <begin position="217"/>
        <end position="229"/>
    </location>
</feature>
<dbReference type="Pfam" id="PF14693">
    <property type="entry name" value="Ribosomal_TL5_C"/>
    <property type="match status" value="1"/>
</dbReference>
<feature type="domain" description="Large ribosomal subunit protein bL25 L25" evidence="7">
    <location>
        <begin position="6"/>
        <end position="93"/>
    </location>
</feature>
<sequence>MDKVTLKVNKRSEFGRKVKKLRRAGVLPGNIYGTGFKSVAVSVDGKAFSGVLEKAGATGVVDLELDSEKSAIPVLIHNVQVDPVEDSHIHVDFLKIDLKKKVTADVPLEIIGESPAEKQGLGTLVQYIDEVEVEALPTDLPENIQVDASSLVDVDHAILIKDLKYDKDKVEVKIDLEEIVAKIEVQKEEPVEVAQVPETPTEGEAVPTEGSETPAEGESKEGTPQTEDK</sequence>
<dbReference type="Pfam" id="PF01386">
    <property type="entry name" value="Ribosomal_L25p"/>
    <property type="match status" value="1"/>
</dbReference>
<keyword evidence="1 5" id="KW-0699">rRNA-binding</keyword>
<keyword evidence="3 5" id="KW-0689">Ribosomal protein</keyword>
<evidence type="ECO:0000256" key="1">
    <source>
        <dbReference type="ARBA" id="ARBA00022730"/>
    </source>
</evidence>
<dbReference type="GO" id="GO:0022625">
    <property type="term" value="C:cytosolic large ribosomal subunit"/>
    <property type="evidence" value="ECO:0007669"/>
    <property type="project" value="TreeGrafter"/>
</dbReference>
<accession>A0A1F7YFU3</accession>
<protein>
    <recommendedName>
        <fullName evidence="5">Large ribosomal subunit protein bL25</fullName>
    </recommendedName>
    <alternativeName>
        <fullName evidence="5">General stress protein CTC</fullName>
    </alternativeName>
</protein>
<dbReference type="GO" id="GO:0003735">
    <property type="term" value="F:structural constituent of ribosome"/>
    <property type="evidence" value="ECO:0007669"/>
    <property type="project" value="InterPro"/>
</dbReference>
<dbReference type="EMBL" id="MGGL01000015">
    <property type="protein sequence ID" value="OGM26197.1"/>
    <property type="molecule type" value="Genomic_DNA"/>
</dbReference>
<dbReference type="GO" id="GO:0006412">
    <property type="term" value="P:translation"/>
    <property type="evidence" value="ECO:0007669"/>
    <property type="project" value="UniProtKB-UniRule"/>
</dbReference>
<dbReference type="InterPro" id="IPR020056">
    <property type="entry name" value="Rbsml_bL25/Gln-tRNA_synth_N"/>
</dbReference>
<dbReference type="CDD" id="cd00495">
    <property type="entry name" value="Ribosomal_L25_TL5_CTC"/>
    <property type="match status" value="1"/>
</dbReference>
<feature type="domain" description="Large ribosomal subunit protein bL25 beta" evidence="8">
    <location>
        <begin position="101"/>
        <end position="185"/>
    </location>
</feature>
<dbReference type="InterPro" id="IPR020057">
    <property type="entry name" value="Ribosomal_bL25_b-dom"/>
</dbReference>
<dbReference type="InterPro" id="IPR037121">
    <property type="entry name" value="Ribosomal_bL25_C"/>
</dbReference>
<dbReference type="InterPro" id="IPR001021">
    <property type="entry name" value="Ribosomal_bL25_long"/>
</dbReference>
<evidence type="ECO:0000259" key="8">
    <source>
        <dbReference type="Pfam" id="PF14693"/>
    </source>
</evidence>
<dbReference type="Gene3D" id="2.170.120.20">
    <property type="entry name" value="Ribosomal protein L25, beta domain"/>
    <property type="match status" value="1"/>
</dbReference>
<dbReference type="InterPro" id="IPR029751">
    <property type="entry name" value="Ribosomal_L25_dom"/>
</dbReference>
<dbReference type="AlphaFoldDB" id="A0A1F7YFU3"/>
<evidence type="ECO:0000259" key="7">
    <source>
        <dbReference type="Pfam" id="PF01386"/>
    </source>
</evidence>
<dbReference type="SUPFAM" id="SSF50715">
    <property type="entry name" value="Ribosomal protein L25-like"/>
    <property type="match status" value="1"/>
</dbReference>
<evidence type="ECO:0000256" key="5">
    <source>
        <dbReference type="HAMAP-Rule" id="MF_01334"/>
    </source>
</evidence>
<keyword evidence="2 5" id="KW-0694">RNA-binding</keyword>
<evidence type="ECO:0000256" key="6">
    <source>
        <dbReference type="SAM" id="MobiDB-lite"/>
    </source>
</evidence>
<dbReference type="Gene3D" id="2.40.240.10">
    <property type="entry name" value="Ribosomal Protein L25, Chain P"/>
    <property type="match status" value="1"/>
</dbReference>
<dbReference type="Proteomes" id="UP000179221">
    <property type="component" value="Unassembled WGS sequence"/>
</dbReference>
<gene>
    <name evidence="5" type="primary">rplY</name>
    <name evidence="5" type="synonym">ctc</name>
    <name evidence="9" type="ORF">A2628_02560</name>
</gene>
<comment type="caution">
    <text evidence="9">The sequence shown here is derived from an EMBL/GenBank/DDBJ whole genome shotgun (WGS) entry which is preliminary data.</text>
</comment>
<reference evidence="9 10" key="1">
    <citation type="journal article" date="2016" name="Nat. Commun.">
        <title>Thousands of microbial genomes shed light on interconnected biogeochemical processes in an aquifer system.</title>
        <authorList>
            <person name="Anantharaman K."/>
            <person name="Brown C.T."/>
            <person name="Hug L.A."/>
            <person name="Sharon I."/>
            <person name="Castelle C.J."/>
            <person name="Probst A.J."/>
            <person name="Thomas B.C."/>
            <person name="Singh A."/>
            <person name="Wilkins M.J."/>
            <person name="Karaoz U."/>
            <person name="Brodie E.L."/>
            <person name="Williams K.H."/>
            <person name="Hubbard S.S."/>
            <person name="Banfield J.F."/>
        </authorList>
    </citation>
    <scope>NUCLEOTIDE SEQUENCE [LARGE SCALE GENOMIC DNA]</scope>
</reference>
<evidence type="ECO:0000313" key="10">
    <source>
        <dbReference type="Proteomes" id="UP000179221"/>
    </source>
</evidence>
<dbReference type="InterPro" id="IPR020930">
    <property type="entry name" value="Ribosomal_uL5_bac-type"/>
</dbReference>
<organism evidence="9 10">
    <name type="scientific">Candidatus Woesebacteria bacterium RIFCSPHIGHO2_01_FULL_40_22</name>
    <dbReference type="NCBI Taxonomy" id="1802499"/>
    <lineage>
        <taxon>Bacteria</taxon>
        <taxon>Candidatus Woeseibacteriota</taxon>
    </lineage>
</organism>
<comment type="subunit">
    <text evidence="5">Part of the 50S ribosomal subunit; part of the 5S rRNA/L5/L18/L25 subcomplex. Contacts the 5S rRNA. Binds to the 5S rRNA independently of L5 and L18.</text>
</comment>
<dbReference type="InterPro" id="IPR011035">
    <property type="entry name" value="Ribosomal_bL25/Gln-tRNA_synth"/>
</dbReference>
<dbReference type="HAMAP" id="MF_01334">
    <property type="entry name" value="Ribosomal_bL25_CTC"/>
    <property type="match status" value="1"/>
</dbReference>
<feature type="region of interest" description="Disordered" evidence="6">
    <location>
        <begin position="188"/>
        <end position="229"/>
    </location>
</feature>
<evidence type="ECO:0000256" key="4">
    <source>
        <dbReference type="ARBA" id="ARBA00023274"/>
    </source>
</evidence>
<dbReference type="NCBIfam" id="TIGR00731">
    <property type="entry name" value="bL25_bact_ctc"/>
    <property type="match status" value="1"/>
</dbReference>
<dbReference type="PANTHER" id="PTHR33284:SF1">
    <property type="entry name" value="RIBOSOMAL PROTEIN L25_GLN-TRNA SYNTHETASE, ANTI-CODON-BINDING DOMAIN-CONTAINING PROTEIN"/>
    <property type="match status" value="1"/>
</dbReference>
<evidence type="ECO:0000313" key="9">
    <source>
        <dbReference type="EMBL" id="OGM26197.1"/>
    </source>
</evidence>
<keyword evidence="4 5" id="KW-0687">Ribonucleoprotein</keyword>
<dbReference type="PANTHER" id="PTHR33284">
    <property type="entry name" value="RIBOSOMAL PROTEIN L25/GLN-TRNA SYNTHETASE, ANTI-CODON-BINDING DOMAIN-CONTAINING PROTEIN"/>
    <property type="match status" value="1"/>
</dbReference>
<dbReference type="GO" id="GO:0008097">
    <property type="term" value="F:5S rRNA binding"/>
    <property type="evidence" value="ECO:0007669"/>
    <property type="project" value="InterPro"/>
</dbReference>
<evidence type="ECO:0000256" key="2">
    <source>
        <dbReference type="ARBA" id="ARBA00022884"/>
    </source>
</evidence>
<proteinExistence type="inferred from homology"/>
<comment type="function">
    <text evidence="5">This is one of the proteins that binds to the 5S RNA in the ribosome where it forms part of the central protuberance.</text>
</comment>